<name>A0A3B0CHE1_9BACL</name>
<dbReference type="Proteomes" id="UP000282311">
    <property type="component" value="Unassembled WGS sequence"/>
</dbReference>
<gene>
    <name evidence="1" type="ORF">D7M11_13715</name>
</gene>
<accession>A0A3B0CHE1</accession>
<protein>
    <submittedName>
        <fullName evidence="1">Uncharacterized protein</fullName>
    </submittedName>
</protein>
<dbReference type="EMBL" id="RBAH01000008">
    <property type="protein sequence ID" value="RKN84530.1"/>
    <property type="molecule type" value="Genomic_DNA"/>
</dbReference>
<keyword evidence="2" id="KW-1185">Reference proteome</keyword>
<organism evidence="1 2">
    <name type="scientific">Paenibacillus ginsengarvi</name>
    <dbReference type="NCBI Taxonomy" id="400777"/>
    <lineage>
        <taxon>Bacteria</taxon>
        <taxon>Bacillati</taxon>
        <taxon>Bacillota</taxon>
        <taxon>Bacilli</taxon>
        <taxon>Bacillales</taxon>
        <taxon>Paenibacillaceae</taxon>
        <taxon>Paenibacillus</taxon>
    </lineage>
</organism>
<proteinExistence type="predicted"/>
<evidence type="ECO:0000313" key="1">
    <source>
        <dbReference type="EMBL" id="RKN84530.1"/>
    </source>
</evidence>
<evidence type="ECO:0000313" key="2">
    <source>
        <dbReference type="Proteomes" id="UP000282311"/>
    </source>
</evidence>
<sequence>MVDIVLLESLSSADCVVPQVTARGGAALVYSVVSSATNSIRVRIANTSDTLVDAGFYITVLGY</sequence>
<dbReference type="AlphaFoldDB" id="A0A3B0CHE1"/>
<comment type="caution">
    <text evidence="1">The sequence shown here is derived from an EMBL/GenBank/DDBJ whole genome shotgun (WGS) entry which is preliminary data.</text>
</comment>
<reference evidence="1 2" key="1">
    <citation type="journal article" date="2007" name="Int. J. Syst. Evol. Microbiol.">
        <title>Paenibacillus ginsengarvi sp. nov., isolated from soil from ginseng cultivation.</title>
        <authorList>
            <person name="Yoon M.H."/>
            <person name="Ten L.N."/>
            <person name="Im W.T."/>
        </authorList>
    </citation>
    <scope>NUCLEOTIDE SEQUENCE [LARGE SCALE GENOMIC DNA]</scope>
    <source>
        <strain evidence="1 2">KCTC 13059</strain>
    </source>
</reference>